<dbReference type="HOGENOM" id="CLU_2871590_0_0_1"/>
<feature type="compositionally biased region" description="Polar residues" evidence="1">
    <location>
        <begin position="37"/>
        <end position="46"/>
    </location>
</feature>
<name>A0A0E0KVS0_ORYPU</name>
<reference evidence="2" key="2">
    <citation type="submission" date="2018-05" db="EMBL/GenBank/DDBJ databases">
        <title>OpunRS2 (Oryza punctata Reference Sequence Version 2).</title>
        <authorList>
            <person name="Zhang J."/>
            <person name="Kudrna D."/>
            <person name="Lee S."/>
            <person name="Talag J."/>
            <person name="Welchert J."/>
            <person name="Wing R.A."/>
        </authorList>
    </citation>
    <scope>NUCLEOTIDE SEQUENCE [LARGE SCALE GENOMIC DNA]</scope>
</reference>
<keyword evidence="3" id="KW-1185">Reference proteome</keyword>
<protein>
    <submittedName>
        <fullName evidence="2">Uncharacterized protein</fullName>
    </submittedName>
</protein>
<evidence type="ECO:0000256" key="1">
    <source>
        <dbReference type="SAM" id="MobiDB-lite"/>
    </source>
</evidence>
<evidence type="ECO:0000313" key="3">
    <source>
        <dbReference type="Proteomes" id="UP000026962"/>
    </source>
</evidence>
<dbReference type="EnsemblPlants" id="OPUNC04G24250.1">
    <property type="protein sequence ID" value="OPUNC04G24250.1"/>
    <property type="gene ID" value="OPUNC04G24250"/>
</dbReference>
<feature type="region of interest" description="Disordered" evidence="1">
    <location>
        <begin position="1"/>
        <end position="64"/>
    </location>
</feature>
<evidence type="ECO:0000313" key="2">
    <source>
        <dbReference type="EnsemblPlants" id="OPUNC04G24250.1"/>
    </source>
</evidence>
<reference evidence="2" key="1">
    <citation type="submission" date="2015-04" db="UniProtKB">
        <authorList>
            <consortium name="EnsemblPlants"/>
        </authorList>
    </citation>
    <scope>IDENTIFICATION</scope>
</reference>
<feature type="compositionally biased region" description="Basic and acidic residues" evidence="1">
    <location>
        <begin position="48"/>
        <end position="64"/>
    </location>
</feature>
<dbReference type="AlphaFoldDB" id="A0A0E0KVS0"/>
<dbReference type="Proteomes" id="UP000026962">
    <property type="component" value="Chromosome 4"/>
</dbReference>
<sequence length="64" mass="7006">MAQVSSDPPPTGLLAVFGQRRTRDWTASLRPPKLPPLTSSRLNPTKTPHKEGEELKKGEGADQQ</sequence>
<organism evidence="2">
    <name type="scientific">Oryza punctata</name>
    <name type="common">Red rice</name>
    <dbReference type="NCBI Taxonomy" id="4537"/>
    <lineage>
        <taxon>Eukaryota</taxon>
        <taxon>Viridiplantae</taxon>
        <taxon>Streptophyta</taxon>
        <taxon>Embryophyta</taxon>
        <taxon>Tracheophyta</taxon>
        <taxon>Spermatophyta</taxon>
        <taxon>Magnoliopsida</taxon>
        <taxon>Liliopsida</taxon>
        <taxon>Poales</taxon>
        <taxon>Poaceae</taxon>
        <taxon>BOP clade</taxon>
        <taxon>Oryzoideae</taxon>
        <taxon>Oryzeae</taxon>
        <taxon>Oryzinae</taxon>
        <taxon>Oryza</taxon>
    </lineage>
</organism>
<proteinExistence type="predicted"/>
<accession>A0A0E0KVS0</accession>
<dbReference type="Gramene" id="OPUNC04G24250.1">
    <property type="protein sequence ID" value="OPUNC04G24250.1"/>
    <property type="gene ID" value="OPUNC04G24250"/>
</dbReference>